<accession>A0A8A0RKM0</accession>
<evidence type="ECO:0000313" key="3">
    <source>
        <dbReference type="Proteomes" id="UP000662904"/>
    </source>
</evidence>
<feature type="domain" description="Transposase IS30-like HTH" evidence="1">
    <location>
        <begin position="15"/>
        <end position="55"/>
    </location>
</feature>
<dbReference type="AlphaFoldDB" id="A0A8A0RKM0"/>
<organism evidence="2 3">
    <name type="scientific">Koleobacter methoxysyntrophicus</name>
    <dbReference type="NCBI Taxonomy" id="2751313"/>
    <lineage>
        <taxon>Bacteria</taxon>
        <taxon>Bacillati</taxon>
        <taxon>Bacillota</taxon>
        <taxon>Clostridia</taxon>
        <taxon>Koleobacterales</taxon>
        <taxon>Koleobacteraceae</taxon>
        <taxon>Koleobacter</taxon>
    </lineage>
</organism>
<reference evidence="2" key="1">
    <citation type="submission" date="2020-07" db="EMBL/GenBank/DDBJ databases">
        <title>Koleobacter methoxysyntrophicus gen. nov., sp. nov., a novel anaerobic bacterium isolated from deep subsurface oil field and proposal of Koleobacterales ord. nov. in the phylum Firmicutes.</title>
        <authorList>
            <person name="Sakamoto S."/>
            <person name="Tamaki H."/>
        </authorList>
    </citation>
    <scope>NUCLEOTIDE SEQUENCE</scope>
    <source>
        <strain evidence="2">NRmbB1</strain>
    </source>
</reference>
<dbReference type="Gene3D" id="1.10.10.60">
    <property type="entry name" value="Homeodomain-like"/>
    <property type="match status" value="1"/>
</dbReference>
<dbReference type="PANTHER" id="PTHR10948">
    <property type="entry name" value="TRANSPOSASE"/>
    <property type="match status" value="1"/>
</dbReference>
<name>A0A8A0RKM0_9FIRM</name>
<dbReference type="PANTHER" id="PTHR10948:SF23">
    <property type="entry name" value="TRANSPOSASE INSI FOR INSERTION SEQUENCE ELEMENT IS30A-RELATED"/>
    <property type="match status" value="1"/>
</dbReference>
<dbReference type="Proteomes" id="UP000662904">
    <property type="component" value="Chromosome"/>
</dbReference>
<keyword evidence="3" id="KW-1185">Reference proteome</keyword>
<dbReference type="InterPro" id="IPR051917">
    <property type="entry name" value="Transposase-Integrase"/>
</dbReference>
<dbReference type="KEGG" id="kme:H0A61_00102"/>
<dbReference type="InterPro" id="IPR009057">
    <property type="entry name" value="Homeodomain-like_sf"/>
</dbReference>
<dbReference type="GO" id="GO:0004803">
    <property type="term" value="F:transposase activity"/>
    <property type="evidence" value="ECO:0007669"/>
    <property type="project" value="TreeGrafter"/>
</dbReference>
<dbReference type="GO" id="GO:0005829">
    <property type="term" value="C:cytosol"/>
    <property type="evidence" value="ECO:0007669"/>
    <property type="project" value="TreeGrafter"/>
</dbReference>
<evidence type="ECO:0000313" key="2">
    <source>
        <dbReference type="EMBL" id="QSQ07786.1"/>
    </source>
</evidence>
<protein>
    <recommendedName>
        <fullName evidence="1">Transposase IS30-like HTH domain-containing protein</fullName>
    </recommendedName>
</protein>
<dbReference type="SUPFAM" id="SSF46689">
    <property type="entry name" value="Homeodomain-like"/>
    <property type="match status" value="1"/>
</dbReference>
<dbReference type="InterPro" id="IPR025246">
    <property type="entry name" value="IS30-like_HTH"/>
</dbReference>
<proteinExistence type="predicted"/>
<evidence type="ECO:0000259" key="1">
    <source>
        <dbReference type="Pfam" id="PF13936"/>
    </source>
</evidence>
<dbReference type="GO" id="GO:0032196">
    <property type="term" value="P:transposition"/>
    <property type="evidence" value="ECO:0007669"/>
    <property type="project" value="TreeGrafter"/>
</dbReference>
<dbReference type="Pfam" id="PF13936">
    <property type="entry name" value="HTH_38"/>
    <property type="match status" value="1"/>
</dbReference>
<sequence length="69" mass="8122">MVLTKKYTTSSRTFKHLSEFERGQIYALLKEGYSQAEIAKKLGRHRSTISREIKRRFIPKRESHTGSDH</sequence>
<gene>
    <name evidence="2" type="ORF">H0A61_00102</name>
</gene>
<dbReference type="EMBL" id="CP059066">
    <property type="protein sequence ID" value="QSQ07786.1"/>
    <property type="molecule type" value="Genomic_DNA"/>
</dbReference>